<proteinExistence type="predicted"/>
<dbReference type="Gene3D" id="2.30.110.10">
    <property type="entry name" value="Electron Transport, Fmn-binding Protein, Chain A"/>
    <property type="match status" value="1"/>
</dbReference>
<evidence type="ECO:0000259" key="1">
    <source>
        <dbReference type="Pfam" id="PF13883"/>
    </source>
</evidence>
<dbReference type="InterPro" id="IPR012349">
    <property type="entry name" value="Split_barrel_FMN-bd"/>
</dbReference>
<dbReference type="AlphaFoldDB" id="A0A9R0K9K7"/>
<organism evidence="2 3">
    <name type="scientific">Spinacia oleracea</name>
    <name type="common">Spinach</name>
    <dbReference type="NCBI Taxonomy" id="3562"/>
    <lineage>
        <taxon>Eukaryota</taxon>
        <taxon>Viridiplantae</taxon>
        <taxon>Streptophyta</taxon>
        <taxon>Embryophyta</taxon>
        <taxon>Tracheophyta</taxon>
        <taxon>Spermatophyta</taxon>
        <taxon>Magnoliopsida</taxon>
        <taxon>eudicotyledons</taxon>
        <taxon>Gunneridae</taxon>
        <taxon>Pentapetalae</taxon>
        <taxon>Caryophyllales</taxon>
        <taxon>Chenopodiaceae</taxon>
        <taxon>Chenopodioideae</taxon>
        <taxon>Anserineae</taxon>
        <taxon>Spinacia</taxon>
    </lineage>
</organism>
<dbReference type="Proteomes" id="UP000813463">
    <property type="component" value="Chromosome 1"/>
</dbReference>
<protein>
    <submittedName>
        <fullName evidence="3">Uncharacterized protein isoform X2</fullName>
    </submittedName>
</protein>
<accession>A0A9R0K9K7</accession>
<name>A0A9R0K9K7_SPIOL</name>
<dbReference type="GeneID" id="110802370"/>
<gene>
    <name evidence="3" type="primary">LOC110802370</name>
</gene>
<dbReference type="RefSeq" id="XP_021863515.1">
    <property type="nucleotide sequence ID" value="XM_022007823.2"/>
</dbReference>
<reference evidence="2" key="1">
    <citation type="journal article" date="2021" name="Nat. Commun.">
        <title>Genomic analyses provide insights into spinach domestication and the genetic basis of agronomic traits.</title>
        <authorList>
            <person name="Cai X."/>
            <person name="Sun X."/>
            <person name="Xu C."/>
            <person name="Sun H."/>
            <person name="Wang X."/>
            <person name="Ge C."/>
            <person name="Zhang Z."/>
            <person name="Wang Q."/>
            <person name="Fei Z."/>
            <person name="Jiao C."/>
            <person name="Wang Q."/>
        </authorList>
    </citation>
    <scope>NUCLEOTIDE SEQUENCE [LARGE SCALE GENOMIC DNA]</scope>
    <source>
        <strain evidence="2">cv. Varoflay</strain>
    </source>
</reference>
<dbReference type="Pfam" id="PF13883">
    <property type="entry name" value="CREG_beta-barrel"/>
    <property type="match status" value="1"/>
</dbReference>
<dbReference type="GO" id="GO:0005737">
    <property type="term" value="C:cytoplasm"/>
    <property type="evidence" value="ECO:0007669"/>
    <property type="project" value="UniProtKB-ARBA"/>
</dbReference>
<dbReference type="PANTHER" id="PTHR13343:SF17">
    <property type="entry name" value="CELLULAR REPRESSOR OF E1A-STIMULATED GENES, ISOFORM A"/>
    <property type="match status" value="1"/>
</dbReference>
<sequence length="230" mass="25843">MEMEMETKMTRSSPMFKVTTFVLYLMMVLQLHCGCVEGRLLSLYKPDPNDVVAYARWLVAQNSWGSLSTISAEFGGAPFGNVMSYSDGLPGEGAGIPYFYLTTLDPTAINALEDQRSSLAISEYPIGTCGEKDPQNPTCARITLTGKLKLVDANSKEAEFARSALFTKHPEMKYWPGWHNFQVFKLEIENVFMVNWFGGRKSITVYQYLNWKMSVKLLKHDPAIGSSSDF</sequence>
<dbReference type="SUPFAM" id="SSF50475">
    <property type="entry name" value="FMN-binding split barrel"/>
    <property type="match status" value="1"/>
</dbReference>
<evidence type="ECO:0000313" key="3">
    <source>
        <dbReference type="RefSeq" id="XP_021863515.1"/>
    </source>
</evidence>
<dbReference type="PANTHER" id="PTHR13343">
    <property type="entry name" value="CREG1 PROTEIN"/>
    <property type="match status" value="1"/>
</dbReference>
<reference evidence="3" key="2">
    <citation type="submission" date="2025-08" db="UniProtKB">
        <authorList>
            <consortium name="RefSeq"/>
        </authorList>
    </citation>
    <scope>IDENTIFICATION</scope>
    <source>
        <tissue evidence="3">Leaf</tissue>
    </source>
</reference>
<evidence type="ECO:0000313" key="2">
    <source>
        <dbReference type="Proteomes" id="UP000813463"/>
    </source>
</evidence>
<keyword evidence="2" id="KW-1185">Reference proteome</keyword>
<dbReference type="InterPro" id="IPR055343">
    <property type="entry name" value="CREG_beta-barrel"/>
</dbReference>
<feature type="domain" description="CREG-like beta-barrel" evidence="1">
    <location>
        <begin position="46"/>
        <end position="209"/>
    </location>
</feature>